<evidence type="ECO:0000256" key="5">
    <source>
        <dbReference type="ARBA" id="ARBA00022679"/>
    </source>
</evidence>
<dbReference type="Gene3D" id="3.30.40.10">
    <property type="entry name" value="Zinc/RING finger domain, C3HC4 (zinc finger)"/>
    <property type="match status" value="1"/>
</dbReference>
<keyword evidence="19" id="KW-1185">Reference proteome</keyword>
<evidence type="ECO:0000256" key="14">
    <source>
        <dbReference type="PROSITE-ProRule" id="PRU00175"/>
    </source>
</evidence>
<keyword evidence="10" id="KW-0862">Zinc</keyword>
<accession>A0A9P1E253</accession>
<dbReference type="GO" id="GO:0008270">
    <property type="term" value="F:zinc ion binding"/>
    <property type="evidence" value="ECO:0007669"/>
    <property type="project" value="UniProtKB-KW"/>
</dbReference>
<comment type="catalytic activity">
    <reaction evidence="1">
        <text>S-ubiquitinyl-[E2 ubiquitin-conjugating enzyme]-L-cysteine + [acceptor protein]-L-lysine = [E2 ubiquitin-conjugating enzyme]-L-cysteine + N(6)-ubiquitinyl-[acceptor protein]-L-lysine.</text>
        <dbReference type="EC" id="2.3.2.27"/>
    </reaction>
</comment>
<dbReference type="InterPro" id="IPR053238">
    <property type="entry name" value="RING-H2_zinc_finger"/>
</dbReference>
<keyword evidence="11 16" id="KW-1133">Transmembrane helix</keyword>
<dbReference type="OrthoDB" id="8062037at2759"/>
<dbReference type="SUPFAM" id="SSF57850">
    <property type="entry name" value="RING/U-box"/>
    <property type="match status" value="1"/>
</dbReference>
<comment type="pathway">
    <text evidence="3">Protein modification; protein ubiquitination.</text>
</comment>
<comment type="subcellular location">
    <subcellularLocation>
        <location evidence="2">Membrane</location>
        <topology evidence="2">Single-pass membrane protein</topology>
    </subcellularLocation>
</comment>
<keyword evidence="9" id="KW-0833">Ubl conjugation pathway</keyword>
<gene>
    <name evidence="18" type="ORF">CEURO_LOCUS4750</name>
</gene>
<comment type="similarity">
    <text evidence="13">Belongs to the RING-type zinc finger family. ATL subfamily.</text>
</comment>
<evidence type="ECO:0000313" key="19">
    <source>
        <dbReference type="Proteomes" id="UP001152484"/>
    </source>
</evidence>
<evidence type="ECO:0000256" key="6">
    <source>
        <dbReference type="ARBA" id="ARBA00022692"/>
    </source>
</evidence>
<evidence type="ECO:0000256" key="1">
    <source>
        <dbReference type="ARBA" id="ARBA00000900"/>
    </source>
</evidence>
<evidence type="ECO:0000256" key="12">
    <source>
        <dbReference type="ARBA" id="ARBA00023136"/>
    </source>
</evidence>
<keyword evidence="12 16" id="KW-0472">Membrane</keyword>
<dbReference type="PANTHER" id="PTHR14155:SF610">
    <property type="entry name" value="OS01G0755700 PROTEIN"/>
    <property type="match status" value="1"/>
</dbReference>
<dbReference type="Proteomes" id="UP001152484">
    <property type="component" value="Unassembled WGS sequence"/>
</dbReference>
<evidence type="ECO:0000259" key="17">
    <source>
        <dbReference type="PROSITE" id="PS50089"/>
    </source>
</evidence>
<keyword evidence="8 14" id="KW-0863">Zinc-finger</keyword>
<dbReference type="EMBL" id="CAMAPE010000008">
    <property type="protein sequence ID" value="CAH9073278.1"/>
    <property type="molecule type" value="Genomic_DNA"/>
</dbReference>
<dbReference type="EC" id="2.3.2.27" evidence="4"/>
<dbReference type="PROSITE" id="PS50089">
    <property type="entry name" value="ZF_RING_2"/>
    <property type="match status" value="1"/>
</dbReference>
<dbReference type="Pfam" id="PF13639">
    <property type="entry name" value="zf-RING_2"/>
    <property type="match status" value="1"/>
</dbReference>
<reference evidence="18" key="1">
    <citation type="submission" date="2022-07" db="EMBL/GenBank/DDBJ databases">
        <authorList>
            <person name="Macas J."/>
            <person name="Novak P."/>
            <person name="Neumann P."/>
        </authorList>
    </citation>
    <scope>NUCLEOTIDE SEQUENCE</scope>
</reference>
<dbReference type="AlphaFoldDB" id="A0A9P1E253"/>
<comment type="caution">
    <text evidence="18">The sequence shown here is derived from an EMBL/GenBank/DDBJ whole genome shotgun (WGS) entry which is preliminary data.</text>
</comment>
<evidence type="ECO:0000256" key="3">
    <source>
        <dbReference type="ARBA" id="ARBA00004906"/>
    </source>
</evidence>
<evidence type="ECO:0000256" key="16">
    <source>
        <dbReference type="SAM" id="Phobius"/>
    </source>
</evidence>
<dbReference type="FunFam" id="3.30.40.10:FF:000187">
    <property type="entry name" value="E3 ubiquitin-protein ligase ATL6"/>
    <property type="match status" value="1"/>
</dbReference>
<dbReference type="GO" id="GO:0016020">
    <property type="term" value="C:membrane"/>
    <property type="evidence" value="ECO:0007669"/>
    <property type="project" value="UniProtKB-SubCell"/>
</dbReference>
<protein>
    <recommendedName>
        <fullName evidence="4">RING-type E3 ubiquitin transferase</fullName>
        <ecNumber evidence="4">2.3.2.27</ecNumber>
    </recommendedName>
</protein>
<dbReference type="PANTHER" id="PTHR14155">
    <property type="entry name" value="RING FINGER DOMAIN-CONTAINING"/>
    <property type="match status" value="1"/>
</dbReference>
<evidence type="ECO:0000256" key="9">
    <source>
        <dbReference type="ARBA" id="ARBA00022786"/>
    </source>
</evidence>
<keyword evidence="7" id="KW-0479">Metal-binding</keyword>
<dbReference type="SMART" id="SM00184">
    <property type="entry name" value="RING"/>
    <property type="match status" value="1"/>
</dbReference>
<evidence type="ECO:0000313" key="18">
    <source>
        <dbReference type="EMBL" id="CAH9073278.1"/>
    </source>
</evidence>
<evidence type="ECO:0000256" key="2">
    <source>
        <dbReference type="ARBA" id="ARBA00004167"/>
    </source>
</evidence>
<sequence>MALPRELETPNWYRIDLTAFSTSLRQHDGVLLFLLIFFSLILAILFIFFYFVCKCTCGSRIRSSSRGSGQPPRAQAEAKKGGLDAESVESLPAVTYASVVVGDGEAEAERNECCICLGLFEEAEMVKVMPDCCHLFHAQCVDTWLSNRSSCPLCRASLDSVSVHIDISDA</sequence>
<evidence type="ECO:0000256" key="13">
    <source>
        <dbReference type="ARBA" id="ARBA00024209"/>
    </source>
</evidence>
<evidence type="ECO:0000256" key="11">
    <source>
        <dbReference type="ARBA" id="ARBA00022989"/>
    </source>
</evidence>
<keyword evidence="6 16" id="KW-0812">Transmembrane</keyword>
<name>A0A9P1E253_CUSEU</name>
<dbReference type="InterPro" id="IPR001841">
    <property type="entry name" value="Znf_RING"/>
</dbReference>
<feature type="domain" description="RING-type" evidence="17">
    <location>
        <begin position="113"/>
        <end position="155"/>
    </location>
</feature>
<proteinExistence type="inferred from homology"/>
<dbReference type="GO" id="GO:0061630">
    <property type="term" value="F:ubiquitin protein ligase activity"/>
    <property type="evidence" value="ECO:0007669"/>
    <property type="project" value="UniProtKB-EC"/>
</dbReference>
<evidence type="ECO:0000256" key="8">
    <source>
        <dbReference type="ARBA" id="ARBA00022771"/>
    </source>
</evidence>
<evidence type="ECO:0000256" key="15">
    <source>
        <dbReference type="SAM" id="MobiDB-lite"/>
    </source>
</evidence>
<feature type="transmembrane region" description="Helical" evidence="16">
    <location>
        <begin position="30"/>
        <end position="53"/>
    </location>
</feature>
<evidence type="ECO:0000256" key="10">
    <source>
        <dbReference type="ARBA" id="ARBA00022833"/>
    </source>
</evidence>
<evidence type="ECO:0000256" key="7">
    <source>
        <dbReference type="ARBA" id="ARBA00022723"/>
    </source>
</evidence>
<feature type="region of interest" description="Disordered" evidence="15">
    <location>
        <begin position="61"/>
        <end position="82"/>
    </location>
</feature>
<organism evidence="18 19">
    <name type="scientific">Cuscuta europaea</name>
    <name type="common">European dodder</name>
    <dbReference type="NCBI Taxonomy" id="41803"/>
    <lineage>
        <taxon>Eukaryota</taxon>
        <taxon>Viridiplantae</taxon>
        <taxon>Streptophyta</taxon>
        <taxon>Embryophyta</taxon>
        <taxon>Tracheophyta</taxon>
        <taxon>Spermatophyta</taxon>
        <taxon>Magnoliopsida</taxon>
        <taxon>eudicotyledons</taxon>
        <taxon>Gunneridae</taxon>
        <taxon>Pentapetalae</taxon>
        <taxon>asterids</taxon>
        <taxon>lamiids</taxon>
        <taxon>Solanales</taxon>
        <taxon>Convolvulaceae</taxon>
        <taxon>Cuscuteae</taxon>
        <taxon>Cuscuta</taxon>
        <taxon>Cuscuta subgen. Cuscuta</taxon>
    </lineage>
</organism>
<evidence type="ECO:0000256" key="4">
    <source>
        <dbReference type="ARBA" id="ARBA00012483"/>
    </source>
</evidence>
<keyword evidence="5" id="KW-0808">Transferase</keyword>
<dbReference type="InterPro" id="IPR013083">
    <property type="entry name" value="Znf_RING/FYVE/PHD"/>
</dbReference>